<dbReference type="Pfam" id="PF00732">
    <property type="entry name" value="GMC_oxred_N"/>
    <property type="match status" value="1"/>
</dbReference>
<dbReference type="PANTHER" id="PTHR11552">
    <property type="entry name" value="GLUCOSE-METHANOL-CHOLINE GMC OXIDOREDUCTASE"/>
    <property type="match status" value="1"/>
</dbReference>
<accession>A0ABR2IIM6</accession>
<evidence type="ECO:0000313" key="3">
    <source>
        <dbReference type="EMBL" id="KAK8863404.1"/>
    </source>
</evidence>
<comment type="caution">
    <text evidence="3">The sequence shown here is derived from an EMBL/GenBank/DDBJ whole genome shotgun (WGS) entry which is preliminary data.</text>
</comment>
<reference evidence="3 4" key="1">
    <citation type="journal article" date="2024" name="IMA Fungus">
        <title>Apiospora arundinis, a panoply of carbohydrate-active enzymes and secondary metabolites.</title>
        <authorList>
            <person name="Sorensen T."/>
            <person name="Petersen C."/>
            <person name="Muurmann A.T."/>
            <person name="Christiansen J.V."/>
            <person name="Brundto M.L."/>
            <person name="Overgaard C.K."/>
            <person name="Boysen A.T."/>
            <person name="Wollenberg R.D."/>
            <person name="Larsen T.O."/>
            <person name="Sorensen J.L."/>
            <person name="Nielsen K.L."/>
            <person name="Sondergaard T.E."/>
        </authorList>
    </citation>
    <scope>NUCLEOTIDE SEQUENCE [LARGE SCALE GENOMIC DNA]</scope>
    <source>
        <strain evidence="3 4">AAU 773</strain>
    </source>
</reference>
<sequence>MAAACQDDALLLCFQSGFLYALRLSSRLADHVKQPTSCSLSLPLGMSISRSTLLWALAAASSALVSTAEGFVIPRSAHQARQMNNTSQLLPAYDYIIVGGGTSGLTVADRLTENPNMTVLVLEAGIFAPDAEVLPVADGGTYRQPRYFFKSAPQESLGGKTFDLWLGKMVGGSSGANSMMALRGSAEDYDRWGQLFPDNAQDWSWNGMLPYFKKGLALTTPPADLAKRFNISTDTSYWGADSPIKVSFPSFQYPGLDPLVSAMKEMPGVEMVSDSGGGGAGLYWFPTLMDPVKVERSYATNGHYSNHLDRPNYHLMAETAVRRVLLEDAAATGVEFYTKSGGVATVKAAKEVLMAAGAVHTPKLLQLSGVGPKKVLDAACIKTLVDLPGVGQNFQDHVNISAAISLPGLQQIHPNAGDLITDAAFKQWADDVWAANRTGPHSIAYGNVAGWLPLTAITPERFAALATELETQNHAAYLAADTHPTVAKGYAAQMKGLARAMRSPHTVFARYMLDPTKGATDPVLNQPFTRGTVNVDPWDPFGANPVVDYRALANPVERAVLVEMVKWYRRFHYETSLATLGSLKPNETQPGAHIVTDEQLAAWIPTTHNPSDFHPAGTAAMMPLELGGVVDQTLRVYGVRGLRVVDASIFPVLPGGNTCQPTYAVAEKAADIIKSQA</sequence>
<dbReference type="SUPFAM" id="SSF51905">
    <property type="entry name" value="FAD/NAD(P)-binding domain"/>
    <property type="match status" value="1"/>
</dbReference>
<dbReference type="Gene3D" id="3.30.560.10">
    <property type="entry name" value="Glucose Oxidase, domain 3"/>
    <property type="match status" value="1"/>
</dbReference>
<dbReference type="PROSITE" id="PS00624">
    <property type="entry name" value="GMC_OXRED_2"/>
    <property type="match status" value="1"/>
</dbReference>
<keyword evidence="4" id="KW-1185">Reference proteome</keyword>
<evidence type="ECO:0000313" key="4">
    <source>
        <dbReference type="Proteomes" id="UP001390339"/>
    </source>
</evidence>
<proteinExistence type="inferred from homology"/>
<name>A0ABR2IIM6_9PEZI</name>
<dbReference type="InterPro" id="IPR000172">
    <property type="entry name" value="GMC_OxRdtase_N"/>
</dbReference>
<dbReference type="PIRSF" id="PIRSF000137">
    <property type="entry name" value="Alcohol_oxidase"/>
    <property type="match status" value="1"/>
</dbReference>
<dbReference type="InterPro" id="IPR007867">
    <property type="entry name" value="GMC_OxRtase_C"/>
</dbReference>
<protein>
    <submittedName>
        <fullName evidence="3">GMC oxidoreductase</fullName>
    </submittedName>
</protein>
<dbReference type="EMBL" id="JAPCWZ010000005">
    <property type="protein sequence ID" value="KAK8863404.1"/>
    <property type="molecule type" value="Genomic_DNA"/>
</dbReference>
<evidence type="ECO:0000259" key="2">
    <source>
        <dbReference type="PROSITE" id="PS00624"/>
    </source>
</evidence>
<dbReference type="PANTHER" id="PTHR11552:SF115">
    <property type="entry name" value="DEHYDROGENASE XPTC-RELATED"/>
    <property type="match status" value="1"/>
</dbReference>
<dbReference type="SUPFAM" id="SSF54373">
    <property type="entry name" value="FAD-linked reductases, C-terminal domain"/>
    <property type="match status" value="1"/>
</dbReference>
<dbReference type="Pfam" id="PF05199">
    <property type="entry name" value="GMC_oxred_C"/>
    <property type="match status" value="1"/>
</dbReference>
<comment type="similarity">
    <text evidence="1">Belongs to the GMC oxidoreductase family.</text>
</comment>
<gene>
    <name evidence="3" type="ORF">PGQ11_009639</name>
</gene>
<dbReference type="Proteomes" id="UP001390339">
    <property type="component" value="Unassembled WGS sequence"/>
</dbReference>
<evidence type="ECO:0000256" key="1">
    <source>
        <dbReference type="ARBA" id="ARBA00010790"/>
    </source>
</evidence>
<feature type="domain" description="Glucose-methanol-choline oxidoreductase N-terminal" evidence="2">
    <location>
        <begin position="357"/>
        <end position="371"/>
    </location>
</feature>
<organism evidence="3 4">
    <name type="scientific">Apiospora arundinis</name>
    <dbReference type="NCBI Taxonomy" id="335852"/>
    <lineage>
        <taxon>Eukaryota</taxon>
        <taxon>Fungi</taxon>
        <taxon>Dikarya</taxon>
        <taxon>Ascomycota</taxon>
        <taxon>Pezizomycotina</taxon>
        <taxon>Sordariomycetes</taxon>
        <taxon>Xylariomycetidae</taxon>
        <taxon>Amphisphaeriales</taxon>
        <taxon>Apiosporaceae</taxon>
        <taxon>Apiospora</taxon>
    </lineage>
</organism>
<dbReference type="InterPro" id="IPR012132">
    <property type="entry name" value="GMC_OxRdtase"/>
</dbReference>
<dbReference type="Gene3D" id="3.50.50.60">
    <property type="entry name" value="FAD/NAD(P)-binding domain"/>
    <property type="match status" value="1"/>
</dbReference>
<dbReference type="InterPro" id="IPR036188">
    <property type="entry name" value="FAD/NAD-bd_sf"/>
</dbReference>